<keyword evidence="2" id="KW-1185">Reference proteome</keyword>
<sequence length="1213" mass="127157">MHLHHTTWIKAGWLSAFFLWWGCVFASPPDWPAPNPAEYDYSATFTGVILLDGGISNHGADQIALAHEGTILGVGTSALVGSSRYHFVTIYSHVPFGIELDIWVYSGAADEVYVATTTVNFVHQLPNGSPEAPVEIETYADGDAPVALQGIPGQTVLQGGAFESISLSAFLVQADEDPILWSISASHPGLEATLLGDVLSVVPQPDFFGPAAITVRATEATANAYFAEAQIAFTVQEGYAPPVFDEVPWQYTAPGSAFPPLNLLDYEDSFGGECLALGVMPVLETPDPALPQPAWIGLVAGLQHSATVSARVSYTPGLYFSHPDDRLAFFIDGDLRGVAGPGYVNGEAYYLVTVRHSEPEAEMEARFYSAAHQDIYTLPVTLPFGGSGQLGSADAPLLLDFSPFLISVGEDGQVAIEPQAEDFRGGGYFTFTAADCAYPGMLADEVTTSVCYDVDSDADGLCDDLDPFPLDPCAPDYDPPPLTVRNSSNQLLSHMGSQFEAVDDGFCGANLAFAVYSQEDCTPPTVSVSIDSEPGALGTSAYNLTLVDAENGLYALELFVVPGSNELTVTSEDPYGNQSKFQYTIVVADEEGPQLVCQTVAISLDGNGEAVLSPEQVFDAANSTDNCGILGLEVSQAAFSCADLGSHQVTLTAEDPFGNAGSCTATVLVVDEIAPLLSCTDFAISLNSQGQGSVLSSSLVGNVSDNCTAYTLSPQSVSFSCADAGVNPIVVTATDGSGNATTCTANVTVTDPIAPQIFCRASITRSLDASGSYALQVSDLLTGSSDNCSGLSYTLSQAGFDCTDAESSTTVTLTAEDPAGNTGQCTAQVSIIDDTAPQALCQDITVYLGLEDGLAEITPLLIDNGTTDNCPAGLQLSASQVVFNCDDLGLQPVTLTATDPSGNSSSCEAAVMVLTGEGVPSGWSTADIGTSAAGTTYSYDICENNGTYSISTPAVNGSFGSQDQMGTLGLEICNTNFQVSARIATVSSPSAYGGITARESTAPGARSIGLFTNLSPTMRWEQRTVANTNKQVALVTGNAPSALLLQRTGNFFRSYYRPANTPNYFIARQAFVSMPACLRVSLSAFSLNQNPATATFDEVDFPAAFGGGGSNEMAALQGGSPQAGQWAGHGAELFPNPAFGRALVRWDTPLEEEGEIRLYNPAGQLLQSQAIAPGATRYELQLKGLPTGLYYVSLQLESHQLPQTMPLNVIAVD</sequence>
<protein>
    <submittedName>
        <fullName evidence="1">T9SS type A sorting domain-containing protein</fullName>
    </submittedName>
</protein>
<dbReference type="OrthoDB" id="9805017at2"/>
<dbReference type="PANTHER" id="PTHR24273:SF32">
    <property type="entry name" value="HYALIN"/>
    <property type="match status" value="1"/>
</dbReference>
<evidence type="ECO:0000313" key="1">
    <source>
        <dbReference type="EMBL" id="TXB61649.1"/>
    </source>
</evidence>
<reference evidence="1 2" key="1">
    <citation type="submission" date="2019-08" db="EMBL/GenBank/DDBJ databases">
        <title>Genome of Phaeodactylibacter luteus.</title>
        <authorList>
            <person name="Bowman J.P."/>
        </authorList>
    </citation>
    <scope>NUCLEOTIDE SEQUENCE [LARGE SCALE GENOMIC DNA]</scope>
    <source>
        <strain evidence="1 2">KCTC 42180</strain>
    </source>
</reference>
<dbReference type="InterPro" id="IPR026444">
    <property type="entry name" value="Secre_tail"/>
</dbReference>
<dbReference type="NCBIfam" id="TIGR04183">
    <property type="entry name" value="Por_Secre_tail"/>
    <property type="match status" value="1"/>
</dbReference>
<comment type="caution">
    <text evidence="1">The sequence shown here is derived from an EMBL/GenBank/DDBJ whole genome shotgun (WGS) entry which is preliminary data.</text>
</comment>
<name>A0A5C6RI68_9BACT</name>
<dbReference type="PANTHER" id="PTHR24273">
    <property type="entry name" value="FI04643P-RELATED"/>
    <property type="match status" value="1"/>
</dbReference>
<dbReference type="RefSeq" id="WP_147168995.1">
    <property type="nucleotide sequence ID" value="NZ_VOOR01000050.1"/>
</dbReference>
<accession>A0A5C6RI68</accession>
<dbReference type="Proteomes" id="UP000321580">
    <property type="component" value="Unassembled WGS sequence"/>
</dbReference>
<evidence type="ECO:0000313" key="2">
    <source>
        <dbReference type="Proteomes" id="UP000321580"/>
    </source>
</evidence>
<gene>
    <name evidence="1" type="ORF">FRY97_18170</name>
</gene>
<dbReference type="AlphaFoldDB" id="A0A5C6RI68"/>
<dbReference type="EMBL" id="VOOR01000050">
    <property type="protein sequence ID" value="TXB61649.1"/>
    <property type="molecule type" value="Genomic_DNA"/>
</dbReference>
<proteinExistence type="predicted"/>
<organism evidence="1 2">
    <name type="scientific">Phaeodactylibacter luteus</name>
    <dbReference type="NCBI Taxonomy" id="1564516"/>
    <lineage>
        <taxon>Bacteria</taxon>
        <taxon>Pseudomonadati</taxon>
        <taxon>Bacteroidota</taxon>
        <taxon>Saprospiria</taxon>
        <taxon>Saprospirales</taxon>
        <taxon>Haliscomenobacteraceae</taxon>
        <taxon>Phaeodactylibacter</taxon>
    </lineage>
</organism>